<name>U2C9Y6_9BACE</name>
<evidence type="ECO:0000313" key="1">
    <source>
        <dbReference type="EMBL" id="ERI80818.1"/>
    </source>
</evidence>
<dbReference type="Proteomes" id="UP000016496">
    <property type="component" value="Unassembled WGS sequence"/>
</dbReference>
<sequence length="98" mass="11318">MADCKRGNESFAERPGISFIKTIKLHAEVMTGLFLQQPKIVRFQTGLSSLHLSFYYFHPTWVRKTARRFIFVAFEFLQLLAFNQTRDASLAGNLYPSV</sequence>
<comment type="caution">
    <text evidence="1">The sequence shown here is derived from an EMBL/GenBank/DDBJ whole genome shotgun (WGS) entry which is preliminary data.</text>
</comment>
<dbReference type="PATRIC" id="fig|1321819.3.peg.3276"/>
<evidence type="ECO:0000313" key="2">
    <source>
        <dbReference type="Proteomes" id="UP000016496"/>
    </source>
</evidence>
<dbReference type="AlphaFoldDB" id="U2C9Y6"/>
<gene>
    <name evidence="1" type="ORF">HMPREF1981_03555</name>
</gene>
<reference evidence="1 2" key="1">
    <citation type="submission" date="2013-08" db="EMBL/GenBank/DDBJ databases">
        <authorList>
            <person name="Weinstock G."/>
            <person name="Sodergren E."/>
            <person name="Wylie T."/>
            <person name="Fulton L."/>
            <person name="Fulton R."/>
            <person name="Fronick C."/>
            <person name="O'Laughlin M."/>
            <person name="Godfrey J."/>
            <person name="Miner T."/>
            <person name="Herter B."/>
            <person name="Appelbaum E."/>
            <person name="Cordes M."/>
            <person name="Lek S."/>
            <person name="Wollam A."/>
            <person name="Pepin K.H."/>
            <person name="Palsikar V.B."/>
            <person name="Mitreva M."/>
            <person name="Wilson R.K."/>
        </authorList>
    </citation>
    <scope>NUCLEOTIDE SEQUENCE [LARGE SCALE GENOMIC DNA]</scope>
    <source>
        <strain evidence="1 2">F0041</strain>
    </source>
</reference>
<accession>U2C9Y6</accession>
<organism evidence="1 2">
    <name type="scientific">Bacteroides pyogenes F0041</name>
    <dbReference type="NCBI Taxonomy" id="1321819"/>
    <lineage>
        <taxon>Bacteria</taxon>
        <taxon>Pseudomonadati</taxon>
        <taxon>Bacteroidota</taxon>
        <taxon>Bacteroidia</taxon>
        <taxon>Bacteroidales</taxon>
        <taxon>Bacteroidaceae</taxon>
        <taxon>Bacteroides</taxon>
    </lineage>
</organism>
<dbReference type="RefSeq" id="WP_021647360.1">
    <property type="nucleotide sequence ID" value="NZ_KE993171.1"/>
</dbReference>
<protein>
    <submittedName>
        <fullName evidence="1">Uncharacterized protein</fullName>
    </submittedName>
</protein>
<dbReference type="HOGENOM" id="CLU_2328039_0_0_10"/>
<proteinExistence type="predicted"/>
<dbReference type="EMBL" id="AWSV01000182">
    <property type="protein sequence ID" value="ERI80818.1"/>
    <property type="molecule type" value="Genomic_DNA"/>
</dbReference>